<dbReference type="EMBL" id="CAJHOE010000001">
    <property type="protein sequence ID" value="CAD7286472.1"/>
    <property type="molecule type" value="Genomic_DNA"/>
</dbReference>
<keyword evidence="4" id="KW-1185">Reference proteome</keyword>
<evidence type="ECO:0000313" key="3">
    <source>
        <dbReference type="EMBL" id="CAD7286472.1"/>
    </source>
</evidence>
<proteinExistence type="inferred from homology"/>
<evidence type="ECO:0000256" key="1">
    <source>
        <dbReference type="ARBA" id="ARBA00038494"/>
    </source>
</evidence>
<evidence type="ECO:0000313" key="4">
    <source>
        <dbReference type="Proteomes" id="UP000789359"/>
    </source>
</evidence>
<reference evidence="3 4" key="1">
    <citation type="submission" date="2020-11" db="EMBL/GenBank/DDBJ databases">
        <authorList>
            <person name="Peeters C."/>
        </authorList>
    </citation>
    <scope>NUCLEOTIDE SEQUENCE [LARGE SCALE GENOMIC DNA]</scope>
    <source>
        <strain evidence="3 4">LMG 8286</strain>
    </source>
</reference>
<dbReference type="PANTHER" id="PTHR43630">
    <property type="entry name" value="POLY-BETA-1,6-N-ACETYL-D-GLUCOSAMINE SYNTHASE"/>
    <property type="match status" value="1"/>
</dbReference>
<dbReference type="InterPro" id="IPR001173">
    <property type="entry name" value="Glyco_trans_2-like"/>
</dbReference>
<organism evidence="3 4">
    <name type="scientific">Campylobacter suis</name>
    <dbReference type="NCBI Taxonomy" id="2790657"/>
    <lineage>
        <taxon>Bacteria</taxon>
        <taxon>Pseudomonadati</taxon>
        <taxon>Campylobacterota</taxon>
        <taxon>Epsilonproteobacteria</taxon>
        <taxon>Campylobacterales</taxon>
        <taxon>Campylobacteraceae</taxon>
        <taxon>Campylobacter</taxon>
    </lineage>
</organism>
<feature type="domain" description="Glycosyltransferase 2-like" evidence="2">
    <location>
        <begin position="5"/>
        <end position="141"/>
    </location>
</feature>
<sequence>MISGVVLVKNNEKTLDKTLKSLEFLDDVVVFDNGSTDNSLQIASSYKNVNLIQGEFVGFGRTKNKAASYAKNDWILIIDSDEVVDSELRSILQNKMLDENCVYKLNFIAFYKEIQIKYCGWNNQKIKRLYNKKITHYNDNDVHEDIITQGLRTEILSGNIRHYSYSSIEQFVQKANTYSTLFAKNNAGKKHSSPAKAFLNAAYSFFKTYIFKKGFLDGYVGLIIAVSHAVTNFYKYIKLYELNQEAKNEHTHNQTR</sequence>
<evidence type="ECO:0000259" key="2">
    <source>
        <dbReference type="Pfam" id="PF00535"/>
    </source>
</evidence>
<accession>A0ABM8Q127</accession>
<protein>
    <recommendedName>
        <fullName evidence="2">Glycosyltransferase 2-like domain-containing protein</fullName>
    </recommendedName>
</protein>
<dbReference type="InterPro" id="IPR029044">
    <property type="entry name" value="Nucleotide-diphossugar_trans"/>
</dbReference>
<dbReference type="Pfam" id="PF00535">
    <property type="entry name" value="Glycos_transf_2"/>
    <property type="match status" value="1"/>
</dbReference>
<gene>
    <name evidence="3" type="ORF">LMG8286_00305</name>
</gene>
<dbReference type="SUPFAM" id="SSF53448">
    <property type="entry name" value="Nucleotide-diphospho-sugar transferases"/>
    <property type="match status" value="1"/>
</dbReference>
<comment type="similarity">
    <text evidence="1">Belongs to the glycosyltransferase 2 family. WaaE/KdtX subfamily.</text>
</comment>
<name>A0ABM8Q127_9BACT</name>
<dbReference type="Proteomes" id="UP000789359">
    <property type="component" value="Unassembled WGS sequence"/>
</dbReference>
<dbReference type="RefSeq" id="WP_230056102.1">
    <property type="nucleotide sequence ID" value="NZ_CAJHOE010000001.1"/>
</dbReference>
<dbReference type="Gene3D" id="3.90.550.10">
    <property type="entry name" value="Spore Coat Polysaccharide Biosynthesis Protein SpsA, Chain A"/>
    <property type="match status" value="1"/>
</dbReference>
<comment type="caution">
    <text evidence="3">The sequence shown here is derived from an EMBL/GenBank/DDBJ whole genome shotgun (WGS) entry which is preliminary data.</text>
</comment>
<dbReference type="CDD" id="cd02511">
    <property type="entry name" value="Beta4Glucosyltransferase"/>
    <property type="match status" value="1"/>
</dbReference>
<dbReference type="PANTHER" id="PTHR43630:SF2">
    <property type="entry name" value="GLYCOSYLTRANSFERASE"/>
    <property type="match status" value="1"/>
</dbReference>